<evidence type="ECO:0000313" key="2">
    <source>
        <dbReference type="Proteomes" id="UP001147782"/>
    </source>
</evidence>
<dbReference type="GeneID" id="81433720"/>
<sequence>MASQEDRDVLISEDYGHVPKPSIATYERICAHYAEVSQSSPEAVLPALYSLDILHGFLFFTKVASKFEARRGFFTSLSLPLEASILDFQAGIPYFLTW</sequence>
<gene>
    <name evidence="1" type="ORF">N7496_001612</name>
</gene>
<dbReference type="Proteomes" id="UP001147782">
    <property type="component" value="Unassembled WGS sequence"/>
</dbReference>
<comment type="caution">
    <text evidence="1">The sequence shown here is derived from an EMBL/GenBank/DDBJ whole genome shotgun (WGS) entry which is preliminary data.</text>
</comment>
<organism evidence="1 2">
    <name type="scientific">Penicillium cataractarum</name>
    <dbReference type="NCBI Taxonomy" id="2100454"/>
    <lineage>
        <taxon>Eukaryota</taxon>
        <taxon>Fungi</taxon>
        <taxon>Dikarya</taxon>
        <taxon>Ascomycota</taxon>
        <taxon>Pezizomycotina</taxon>
        <taxon>Eurotiomycetes</taxon>
        <taxon>Eurotiomycetidae</taxon>
        <taxon>Eurotiales</taxon>
        <taxon>Aspergillaceae</taxon>
        <taxon>Penicillium</taxon>
    </lineage>
</organism>
<dbReference type="AlphaFoldDB" id="A0A9X0B721"/>
<evidence type="ECO:0000313" key="1">
    <source>
        <dbReference type="EMBL" id="KAJ5390544.1"/>
    </source>
</evidence>
<proteinExistence type="predicted"/>
<keyword evidence="2" id="KW-1185">Reference proteome</keyword>
<dbReference type="EMBL" id="JAPZBS010000001">
    <property type="protein sequence ID" value="KAJ5390544.1"/>
    <property type="molecule type" value="Genomic_DNA"/>
</dbReference>
<protein>
    <submittedName>
        <fullName evidence="1">Uncharacterized protein</fullName>
    </submittedName>
</protein>
<accession>A0A9X0B721</accession>
<name>A0A9X0B721_9EURO</name>
<dbReference type="RefSeq" id="XP_056561272.1">
    <property type="nucleotide sequence ID" value="XM_056694543.1"/>
</dbReference>
<reference evidence="1" key="2">
    <citation type="journal article" date="2023" name="IMA Fungus">
        <title>Comparative genomic study of the Penicillium genus elucidates a diverse pangenome and 15 lateral gene transfer events.</title>
        <authorList>
            <person name="Petersen C."/>
            <person name="Sorensen T."/>
            <person name="Nielsen M.R."/>
            <person name="Sondergaard T.E."/>
            <person name="Sorensen J.L."/>
            <person name="Fitzpatrick D.A."/>
            <person name="Frisvad J.C."/>
            <person name="Nielsen K.L."/>
        </authorList>
    </citation>
    <scope>NUCLEOTIDE SEQUENCE</scope>
    <source>
        <strain evidence="1">IBT 29864</strain>
    </source>
</reference>
<reference evidence="1" key="1">
    <citation type="submission" date="2022-11" db="EMBL/GenBank/DDBJ databases">
        <authorList>
            <person name="Petersen C."/>
        </authorList>
    </citation>
    <scope>NUCLEOTIDE SEQUENCE</scope>
    <source>
        <strain evidence="1">IBT 29864</strain>
    </source>
</reference>